<dbReference type="AlphaFoldDB" id="A0A930Y6G8"/>
<dbReference type="PANTHER" id="PTHR43031:SF18">
    <property type="entry name" value="RHODANESE-RELATED SULFURTRANSFERASES"/>
    <property type="match status" value="1"/>
</dbReference>
<dbReference type="InterPro" id="IPR036873">
    <property type="entry name" value="Rhodanese-like_dom_sf"/>
</dbReference>
<dbReference type="PANTHER" id="PTHR43031">
    <property type="entry name" value="FAD-DEPENDENT OXIDOREDUCTASE"/>
    <property type="match status" value="1"/>
</dbReference>
<dbReference type="PROSITE" id="PS50206">
    <property type="entry name" value="RHODANESE_3"/>
    <property type="match status" value="1"/>
</dbReference>
<protein>
    <submittedName>
        <fullName evidence="2">Rhodanese-like domain-containing protein</fullName>
    </submittedName>
</protein>
<name>A0A930Y6G8_9ACTN</name>
<gene>
    <name evidence="2" type="ORF">ISG29_04440</name>
</gene>
<dbReference type="EMBL" id="JADIVZ010000001">
    <property type="protein sequence ID" value="MBF4160926.1"/>
    <property type="molecule type" value="Genomic_DNA"/>
</dbReference>
<accession>A0A930Y6G8</accession>
<proteinExistence type="predicted"/>
<dbReference type="Gene3D" id="3.40.250.10">
    <property type="entry name" value="Rhodanese-like domain"/>
    <property type="match status" value="1"/>
</dbReference>
<organism evidence="2 3">
    <name type="scientific">Nocardioides acrostichi</name>
    <dbReference type="NCBI Taxonomy" id="2784339"/>
    <lineage>
        <taxon>Bacteria</taxon>
        <taxon>Bacillati</taxon>
        <taxon>Actinomycetota</taxon>
        <taxon>Actinomycetes</taxon>
        <taxon>Propionibacteriales</taxon>
        <taxon>Nocardioidaceae</taxon>
        <taxon>Nocardioides</taxon>
    </lineage>
</organism>
<dbReference type="SMART" id="SM00450">
    <property type="entry name" value="RHOD"/>
    <property type="match status" value="1"/>
</dbReference>
<dbReference type="InterPro" id="IPR001763">
    <property type="entry name" value="Rhodanese-like_dom"/>
</dbReference>
<evidence type="ECO:0000313" key="3">
    <source>
        <dbReference type="Proteomes" id="UP000656804"/>
    </source>
</evidence>
<evidence type="ECO:0000259" key="1">
    <source>
        <dbReference type="PROSITE" id="PS50206"/>
    </source>
</evidence>
<dbReference type="Proteomes" id="UP000656804">
    <property type="component" value="Unassembled WGS sequence"/>
</dbReference>
<dbReference type="RefSeq" id="WP_194502092.1">
    <property type="nucleotide sequence ID" value="NZ_JADIVZ010000001.1"/>
</dbReference>
<dbReference type="InterPro" id="IPR050229">
    <property type="entry name" value="GlpE_sulfurtransferase"/>
</dbReference>
<sequence length="115" mass="11940">MSETHQVVTDLDPAQARQLMSDGALVVDVREPHEWAAGRIDGAVHHPLSALDPVLLAAQQRPVLAVCRSGGRSSRAAQVLAAQGGPAVYNLAGGMQAWARAGLPMVADGETPEVA</sequence>
<dbReference type="Pfam" id="PF00581">
    <property type="entry name" value="Rhodanese"/>
    <property type="match status" value="1"/>
</dbReference>
<dbReference type="SUPFAM" id="SSF52821">
    <property type="entry name" value="Rhodanese/Cell cycle control phosphatase"/>
    <property type="match status" value="1"/>
</dbReference>
<reference evidence="2" key="1">
    <citation type="submission" date="2020-11" db="EMBL/GenBank/DDBJ databases">
        <title>Nocardioides sp. CBS4Y-1, whole genome shotgun sequence.</title>
        <authorList>
            <person name="Tuo L."/>
        </authorList>
    </citation>
    <scope>NUCLEOTIDE SEQUENCE</scope>
    <source>
        <strain evidence="2">CBS4Y-1</strain>
    </source>
</reference>
<feature type="domain" description="Rhodanese" evidence="1">
    <location>
        <begin position="20"/>
        <end position="107"/>
    </location>
</feature>
<comment type="caution">
    <text evidence="2">The sequence shown here is derived from an EMBL/GenBank/DDBJ whole genome shotgun (WGS) entry which is preliminary data.</text>
</comment>
<keyword evidence="3" id="KW-1185">Reference proteome</keyword>
<dbReference type="CDD" id="cd00158">
    <property type="entry name" value="RHOD"/>
    <property type="match status" value="1"/>
</dbReference>
<evidence type="ECO:0000313" key="2">
    <source>
        <dbReference type="EMBL" id="MBF4160926.1"/>
    </source>
</evidence>